<dbReference type="InParanoid" id="U5FZE4"/>
<dbReference type="AlphaFoldDB" id="U5FZE4"/>
<organism evidence="1 2">
    <name type="scientific">Populus trichocarpa</name>
    <name type="common">Western balsam poplar</name>
    <name type="synonym">Populus balsamifera subsp. trichocarpa</name>
    <dbReference type="NCBI Taxonomy" id="3694"/>
    <lineage>
        <taxon>Eukaryota</taxon>
        <taxon>Viridiplantae</taxon>
        <taxon>Streptophyta</taxon>
        <taxon>Embryophyta</taxon>
        <taxon>Tracheophyta</taxon>
        <taxon>Spermatophyta</taxon>
        <taxon>Magnoliopsida</taxon>
        <taxon>eudicotyledons</taxon>
        <taxon>Gunneridae</taxon>
        <taxon>Pentapetalae</taxon>
        <taxon>rosids</taxon>
        <taxon>fabids</taxon>
        <taxon>Malpighiales</taxon>
        <taxon>Salicaceae</taxon>
        <taxon>Saliceae</taxon>
        <taxon>Populus</taxon>
    </lineage>
</organism>
<dbReference type="EMBL" id="CM009299">
    <property type="protein sequence ID" value="PNT18087.1"/>
    <property type="molecule type" value="Genomic_DNA"/>
</dbReference>
<keyword evidence="2" id="KW-1185">Reference proteome</keyword>
<reference evidence="1 2" key="1">
    <citation type="journal article" date="2006" name="Science">
        <title>The genome of black cottonwood, Populus trichocarpa (Torr. &amp; Gray).</title>
        <authorList>
            <person name="Tuskan G.A."/>
            <person name="Difazio S."/>
            <person name="Jansson S."/>
            <person name="Bohlmann J."/>
            <person name="Grigoriev I."/>
            <person name="Hellsten U."/>
            <person name="Putnam N."/>
            <person name="Ralph S."/>
            <person name="Rombauts S."/>
            <person name="Salamov A."/>
            <person name="Schein J."/>
            <person name="Sterck L."/>
            <person name="Aerts A."/>
            <person name="Bhalerao R.R."/>
            <person name="Bhalerao R.P."/>
            <person name="Blaudez D."/>
            <person name="Boerjan W."/>
            <person name="Brun A."/>
            <person name="Brunner A."/>
            <person name="Busov V."/>
            <person name="Campbell M."/>
            <person name="Carlson J."/>
            <person name="Chalot M."/>
            <person name="Chapman J."/>
            <person name="Chen G.L."/>
            <person name="Cooper D."/>
            <person name="Coutinho P.M."/>
            <person name="Couturier J."/>
            <person name="Covert S."/>
            <person name="Cronk Q."/>
            <person name="Cunningham R."/>
            <person name="Davis J."/>
            <person name="Degroeve S."/>
            <person name="Dejardin A."/>
            <person name="Depamphilis C."/>
            <person name="Detter J."/>
            <person name="Dirks B."/>
            <person name="Dubchak I."/>
            <person name="Duplessis S."/>
            <person name="Ehlting J."/>
            <person name="Ellis B."/>
            <person name="Gendler K."/>
            <person name="Goodstein D."/>
            <person name="Gribskov M."/>
            <person name="Grimwood J."/>
            <person name="Groover A."/>
            <person name="Gunter L."/>
            <person name="Hamberger B."/>
            <person name="Heinze B."/>
            <person name="Helariutta Y."/>
            <person name="Henrissat B."/>
            <person name="Holligan D."/>
            <person name="Holt R."/>
            <person name="Huang W."/>
            <person name="Islam-Faridi N."/>
            <person name="Jones S."/>
            <person name="Jones-Rhoades M."/>
            <person name="Jorgensen R."/>
            <person name="Joshi C."/>
            <person name="Kangasjarvi J."/>
            <person name="Karlsson J."/>
            <person name="Kelleher C."/>
            <person name="Kirkpatrick R."/>
            <person name="Kirst M."/>
            <person name="Kohler A."/>
            <person name="Kalluri U."/>
            <person name="Larimer F."/>
            <person name="Leebens-Mack J."/>
            <person name="Leple J.C."/>
            <person name="Locascio P."/>
            <person name="Lou Y."/>
            <person name="Lucas S."/>
            <person name="Martin F."/>
            <person name="Montanini B."/>
            <person name="Napoli C."/>
            <person name="Nelson D.R."/>
            <person name="Nelson C."/>
            <person name="Nieminen K."/>
            <person name="Nilsson O."/>
            <person name="Pereda V."/>
            <person name="Peter G."/>
            <person name="Philippe R."/>
            <person name="Pilate G."/>
            <person name="Poliakov A."/>
            <person name="Razumovskaya J."/>
            <person name="Richardson P."/>
            <person name="Rinaldi C."/>
            <person name="Ritland K."/>
            <person name="Rouze P."/>
            <person name="Ryaboy D."/>
            <person name="Schmutz J."/>
            <person name="Schrader J."/>
            <person name="Segerman B."/>
            <person name="Shin H."/>
            <person name="Siddiqui A."/>
            <person name="Sterky F."/>
            <person name="Terry A."/>
            <person name="Tsai C.J."/>
            <person name="Uberbacher E."/>
            <person name="Unneberg P."/>
            <person name="Vahala J."/>
            <person name="Wall K."/>
            <person name="Wessler S."/>
            <person name="Yang G."/>
            <person name="Yin T."/>
            <person name="Douglas C."/>
            <person name="Marra M."/>
            <person name="Sandberg G."/>
            <person name="Van de Peer Y."/>
            <person name="Rokhsar D."/>
        </authorList>
    </citation>
    <scope>NUCLEOTIDE SEQUENCE [LARGE SCALE GENOMIC DNA]</scope>
    <source>
        <strain evidence="2">cv. Nisqually</strain>
    </source>
</reference>
<sequence length="88" mass="10445">MPVSLSFRDIMSLGSKSPTVPPFLWLQYFGKALTCIEDHGFSQHETRQLMHTCHFFFMHILLDYQTQWPLRLPLCLFEIQKQSNESRL</sequence>
<dbReference type="Proteomes" id="UP000006729">
    <property type="component" value="Chromosome 10"/>
</dbReference>
<proteinExistence type="predicted"/>
<name>U5FZE4_POPTR</name>
<dbReference type="HOGENOM" id="CLU_2473158_0_0_1"/>
<protein>
    <submittedName>
        <fullName evidence="1">Uncharacterized protein</fullName>
    </submittedName>
</protein>
<evidence type="ECO:0000313" key="1">
    <source>
        <dbReference type="EMBL" id="PNT18087.1"/>
    </source>
</evidence>
<gene>
    <name evidence="1" type="ORF">POPTR_010G222600</name>
</gene>
<accession>U5FZE4</accession>
<evidence type="ECO:0000313" key="2">
    <source>
        <dbReference type="Proteomes" id="UP000006729"/>
    </source>
</evidence>